<accession>A0A1E1XME8</accession>
<feature type="compositionally biased region" description="Basic and acidic residues" evidence="1">
    <location>
        <begin position="447"/>
        <end position="456"/>
    </location>
</feature>
<proteinExistence type="evidence at transcript level"/>
<protein>
    <submittedName>
        <fullName evidence="2">Putative structural constituent of cell wall</fullName>
    </submittedName>
</protein>
<feature type="compositionally biased region" description="Basic and acidic residues" evidence="1">
    <location>
        <begin position="561"/>
        <end position="577"/>
    </location>
</feature>
<dbReference type="EMBL" id="GFAA01003010">
    <property type="protein sequence ID" value="JAU00425.1"/>
    <property type="molecule type" value="mRNA"/>
</dbReference>
<dbReference type="AlphaFoldDB" id="A0A1E1XME8"/>
<feature type="compositionally biased region" description="Basic residues" evidence="1">
    <location>
        <begin position="295"/>
        <end position="309"/>
    </location>
</feature>
<organism evidence="2">
    <name type="scientific">Amblyomma sculptum</name>
    <name type="common">Tick</name>
    <dbReference type="NCBI Taxonomy" id="1581419"/>
    <lineage>
        <taxon>Eukaryota</taxon>
        <taxon>Metazoa</taxon>
        <taxon>Ecdysozoa</taxon>
        <taxon>Arthropoda</taxon>
        <taxon>Chelicerata</taxon>
        <taxon>Arachnida</taxon>
        <taxon>Acari</taxon>
        <taxon>Parasitiformes</taxon>
        <taxon>Ixodida</taxon>
        <taxon>Ixodoidea</taxon>
        <taxon>Ixodidae</taxon>
        <taxon>Amblyomminae</taxon>
        <taxon>Amblyomma</taxon>
    </lineage>
</organism>
<sequence length="583" mass="61630">TPSSVRRPIGDVPHLHRIMSGSGIRSTLSPNASPFVPKNFALPVVATAPQAPFAAAAPTATAPDSDMSYAPTLSANVQTIYVTGLPGYYAPYVPTPAVPFYTMQYQCLYQPTPAVGVCCPMEEGVAAVADEPPSTLVAPPTVASASMQQQQPVVQNPRGKKKKNRNGRRRDNASHKDSSSVADTDPCNVDFGRAALRSNAGAAREEWQGGGVASPDFSSSSEFPSLPVQDLPQRQSPSGISYSTALQQHKPPVVTSVVVANSEGPASSGGNVRSLQQQGRCGSSSNNVAGSDTNRHHKRGSGSRKHRRGAGGEGGKQDGEPSTRCQHHQQERRGPKKGGKMALASIDGGAEKHQFEAPEKDVKPELRHQAETIAANSSRAGSGRTPHQNGVRVSATRGRRETRHSSLLRGVLRGDGGRHQQQGSRGGRKELDAACNGPSRGEEEEGSALHEGRRESWNSAGSPAREKDEYPPLGSSPDVSSEQAPEARTAKHEAKDAVAKAGDNIPKQQQSSFRDKGGKPSGPVKPLASTNGGSGAGPKHKTAISMTIADIMVPKQRQPKKLKEKENLLERSSKKPEVGSWPA</sequence>
<feature type="compositionally biased region" description="Polar residues" evidence="1">
    <location>
        <begin position="143"/>
        <end position="154"/>
    </location>
</feature>
<reference evidence="2" key="1">
    <citation type="submission" date="2016-09" db="EMBL/GenBank/DDBJ databases">
        <authorList>
            <person name="Capua I."/>
            <person name="De Benedictis P."/>
            <person name="Joannis T."/>
            <person name="Lombin L.H."/>
            <person name="Cattoli G."/>
        </authorList>
    </citation>
    <scope>NUCLEOTIDE SEQUENCE</scope>
</reference>
<evidence type="ECO:0000313" key="2">
    <source>
        <dbReference type="EMBL" id="JAU00425.1"/>
    </source>
</evidence>
<feature type="region of interest" description="Disordered" evidence="1">
    <location>
        <begin position="202"/>
        <end position="239"/>
    </location>
</feature>
<feature type="region of interest" description="Disordered" evidence="1">
    <location>
        <begin position="259"/>
        <end position="583"/>
    </location>
</feature>
<feature type="compositionally biased region" description="Basic and acidic residues" evidence="1">
    <location>
        <begin position="169"/>
        <end position="178"/>
    </location>
</feature>
<reference evidence="2" key="2">
    <citation type="journal article" date="2017" name="Front. Cell. Infect. Microbiol.">
        <title>Analysis of the Salivary Gland Transcriptome of Unfed and Partially Fed Amblyomma sculptum Ticks and Descriptive Proteome of the Saliva.</title>
        <authorList>
            <person name="Esteves E."/>
            <person name="Maruyama S.R."/>
            <person name="Kawahara R."/>
            <person name="Fujita A."/>
            <person name="Martins L.A."/>
            <person name="Righi A.A."/>
            <person name="Costa F.B."/>
            <person name="Palmisano G."/>
            <person name="Labruna M.B."/>
            <person name="Sa-Nunes A."/>
            <person name="Ribeiro J.M.C."/>
            <person name="Fogaca A.C."/>
        </authorList>
    </citation>
    <scope>NUCLEOTIDE SEQUENCE</scope>
</reference>
<feature type="region of interest" description="Disordered" evidence="1">
    <location>
        <begin position="136"/>
        <end position="187"/>
    </location>
</feature>
<feature type="non-terminal residue" evidence="2">
    <location>
        <position position="1"/>
    </location>
</feature>
<feature type="compositionally biased region" description="Basic and acidic residues" evidence="1">
    <location>
        <begin position="488"/>
        <end position="498"/>
    </location>
</feature>
<evidence type="ECO:0000256" key="1">
    <source>
        <dbReference type="SAM" id="MobiDB-lite"/>
    </source>
</evidence>
<feature type="compositionally biased region" description="Basic and acidic residues" evidence="1">
    <location>
        <begin position="349"/>
        <end position="370"/>
    </location>
</feature>
<name>A0A1E1XME8_AMBSC</name>
<feature type="compositionally biased region" description="Basic residues" evidence="1">
    <location>
        <begin position="158"/>
        <end position="168"/>
    </location>
</feature>
<feature type="compositionally biased region" description="Low complexity" evidence="1">
    <location>
        <begin position="214"/>
        <end position="225"/>
    </location>
</feature>
<feature type="compositionally biased region" description="Polar residues" evidence="1">
    <location>
        <begin position="374"/>
        <end position="388"/>
    </location>
</feature>
<feature type="compositionally biased region" description="Polar residues" evidence="1">
    <location>
        <begin position="264"/>
        <end position="292"/>
    </location>
</feature>